<name>A0ABS1NK48_9ACTN</name>
<proteinExistence type="predicted"/>
<keyword evidence="2" id="KW-1185">Reference proteome</keyword>
<organism evidence="1 2">
    <name type="scientific">Streptomyces coffeae</name>
    <dbReference type="NCBI Taxonomy" id="621382"/>
    <lineage>
        <taxon>Bacteria</taxon>
        <taxon>Bacillati</taxon>
        <taxon>Actinomycetota</taxon>
        <taxon>Actinomycetes</taxon>
        <taxon>Kitasatosporales</taxon>
        <taxon>Streptomycetaceae</taxon>
        <taxon>Streptomyces</taxon>
    </lineage>
</organism>
<dbReference type="RefSeq" id="WP_201878100.1">
    <property type="nucleotide sequence ID" value="NZ_JAERRF010000018.1"/>
</dbReference>
<accession>A0ABS1NK48</accession>
<evidence type="ECO:0008006" key="3">
    <source>
        <dbReference type="Google" id="ProtNLM"/>
    </source>
</evidence>
<dbReference type="Proteomes" id="UP000634229">
    <property type="component" value="Unassembled WGS sequence"/>
</dbReference>
<gene>
    <name evidence="1" type="ORF">JK363_27205</name>
</gene>
<evidence type="ECO:0000313" key="2">
    <source>
        <dbReference type="Proteomes" id="UP000634229"/>
    </source>
</evidence>
<evidence type="ECO:0000313" key="1">
    <source>
        <dbReference type="EMBL" id="MBL1100297.1"/>
    </source>
</evidence>
<reference evidence="1 2" key="1">
    <citation type="submission" date="2021-01" db="EMBL/GenBank/DDBJ databases">
        <title>WGS of actinomycetes isolated from Thailand.</title>
        <authorList>
            <person name="Thawai C."/>
        </authorList>
    </citation>
    <scope>NUCLEOTIDE SEQUENCE [LARGE SCALE GENOMIC DNA]</scope>
    <source>
        <strain evidence="1 2">CA1R205</strain>
    </source>
</reference>
<dbReference type="EMBL" id="JAERRF010000018">
    <property type="protein sequence ID" value="MBL1100297.1"/>
    <property type="molecule type" value="Genomic_DNA"/>
</dbReference>
<comment type="caution">
    <text evidence="1">The sequence shown here is derived from an EMBL/GenBank/DDBJ whole genome shotgun (WGS) entry which is preliminary data.</text>
</comment>
<sequence>MSMFSLRRTGARLTPELDDGELAKLMKMLRDSSAWGTIGAAELGAARVGGVLKRNPGDWDRRAHRVSVLAHALSDSSLPSEWAAREPNNPDALVLHTWVQLVRGRWQGGLPDAAAVVEECHRAAELNQHDPTPWVVLLGVYRLERYPRNDVFALWQELLARDRWHREAHLSMLDFLSPDEGGSHMHVLEFIDGMRAQMPANAPCAVVELTAHVMQYHTVLDRGGMEALLARNHWANPSVSQALDRAYDTWQKPGFFHHAAALADLNLLAYALITANRKDDATQIFRLLKGRVTSWPWRRDGNPVGEFRRWQDRLGV</sequence>
<protein>
    <recommendedName>
        <fullName evidence="3">DUF4034 domain-containing protein</fullName>
    </recommendedName>
</protein>